<evidence type="ECO:0000313" key="2">
    <source>
        <dbReference type="Proteomes" id="UP000286287"/>
    </source>
</evidence>
<proteinExistence type="predicted"/>
<evidence type="ECO:0000313" key="1">
    <source>
        <dbReference type="EMBL" id="RJF68980.1"/>
    </source>
</evidence>
<dbReference type="EMBL" id="QYUJ01000030">
    <property type="protein sequence ID" value="RJF68980.1"/>
    <property type="molecule type" value="Genomic_DNA"/>
</dbReference>
<gene>
    <name evidence="1" type="ORF">D3875_21870</name>
</gene>
<dbReference type="RefSeq" id="WP_119766844.1">
    <property type="nucleotide sequence ID" value="NZ_QYUJ01000030.1"/>
</dbReference>
<dbReference type="Proteomes" id="UP000286287">
    <property type="component" value="Unassembled WGS sequence"/>
</dbReference>
<protein>
    <submittedName>
        <fullName evidence="1">Uncharacterized protein</fullName>
    </submittedName>
</protein>
<name>A0A418UZV0_9DEIO</name>
<reference evidence="1 2" key="1">
    <citation type="submission" date="2018-09" db="EMBL/GenBank/DDBJ databases">
        <authorList>
            <person name="Zhu H."/>
        </authorList>
    </citation>
    <scope>NUCLEOTIDE SEQUENCE [LARGE SCALE GENOMIC DNA]</scope>
    <source>
        <strain evidence="1 2">K2S05-167</strain>
    </source>
</reference>
<keyword evidence="2" id="KW-1185">Reference proteome</keyword>
<organism evidence="1 2">
    <name type="scientific">Deinococcus cavernae</name>
    <dbReference type="NCBI Taxonomy" id="2320857"/>
    <lineage>
        <taxon>Bacteria</taxon>
        <taxon>Thermotogati</taxon>
        <taxon>Deinococcota</taxon>
        <taxon>Deinococci</taxon>
        <taxon>Deinococcales</taxon>
        <taxon>Deinococcaceae</taxon>
        <taxon>Deinococcus</taxon>
    </lineage>
</organism>
<sequence length="156" mass="16785">MNPTTLRNEILATARLRGVAFHRRAYGVSGIQFLALTEPQLGQIVDQLLPSILAAVQETKTAFGDRRLSWAEAVNLGTIVSGIVSRAVRDSGAVQGTEGGVLAELMFGVLFDRLIVPFLPMWLKPFSGIMKAGIVKGLRTLYDRLLKGQVAAPAAP</sequence>
<comment type="caution">
    <text evidence="1">The sequence shown here is derived from an EMBL/GenBank/DDBJ whole genome shotgun (WGS) entry which is preliminary data.</text>
</comment>
<accession>A0A418UZV0</accession>
<dbReference type="AlphaFoldDB" id="A0A418UZV0"/>